<keyword evidence="11" id="KW-0489">Methyltransferase</keyword>
<dbReference type="GO" id="GO:0005694">
    <property type="term" value="C:chromosome"/>
    <property type="evidence" value="ECO:0007669"/>
    <property type="project" value="UniProtKB-SubCell"/>
</dbReference>
<dbReference type="InterPro" id="IPR043017">
    <property type="entry name" value="WIYLD_dom_sf"/>
</dbReference>
<feature type="compositionally biased region" description="Low complexity" evidence="8">
    <location>
        <begin position="248"/>
        <end position="262"/>
    </location>
</feature>
<organism evidence="11 12">
    <name type="scientific">Ananas comosus</name>
    <name type="common">Pineapple</name>
    <name type="synonym">Ananas ananas</name>
    <dbReference type="NCBI Taxonomy" id="4615"/>
    <lineage>
        <taxon>Eukaryota</taxon>
        <taxon>Viridiplantae</taxon>
        <taxon>Streptophyta</taxon>
        <taxon>Embryophyta</taxon>
        <taxon>Tracheophyta</taxon>
        <taxon>Spermatophyta</taxon>
        <taxon>Magnoliopsida</taxon>
        <taxon>Liliopsida</taxon>
        <taxon>Poales</taxon>
        <taxon>Bromeliaceae</taxon>
        <taxon>Bromelioideae</taxon>
        <taxon>Ananas</taxon>
    </lineage>
</organism>
<dbReference type="PROSITE" id="PS50867">
    <property type="entry name" value="PRE_SET"/>
    <property type="match status" value="1"/>
</dbReference>
<dbReference type="Pfam" id="PF05033">
    <property type="entry name" value="Pre-SET"/>
    <property type="match status" value="1"/>
</dbReference>
<dbReference type="GO" id="GO:0042054">
    <property type="term" value="F:histone methyltransferase activity"/>
    <property type="evidence" value="ECO:0007669"/>
    <property type="project" value="InterPro"/>
</dbReference>
<sequence length="910" mass="101635">MVSNTERARAALNAMKALGFPKKVATPVLKNLLMLYGGKWELIEDENYRALADAVLDMQEKGLKVDEDTTGKQKDTAVDDEPESHRGTLRIREDDQVASPSAFADETPLKRPKLEVDEVPESQTGQDKDSKKKDTAVDDEPELYRTRAKIREEDEQASPSQHTPRAFDESMLGTSTSEANELPKVHIQQKETELNSSRKNSKGKTLEAPPSEPFREQATGSISRQHVSRTDGRKETQNEVSRRETRASSRARQSGALQAQSSSLVVYQKENSSANGTLETAVCLKEPKVEPGTMNLQKNDAVVQHSALAGPIDEPLENNSSKLESPLAVLCPVEERVVQGQGSEDGSLRSIPTLLTNVTENDSKQHEDRAHVEEYIIAQSKNGARDGIVNVQETSSSVDIASSAAGEVKLSLTCNTDSSNFHMPSLDTIYKMVEDRCLRSYKFLPPNFSLRHLMNEICECVLDLGTEPSSINHGSYVKINPTIESLKRPGLQNVNLHPSSGLPNVAVPNNGAYLNENACGNDKTGRAKKAMQSAVGGVSNNMPECSMALWQSNLALCDVRPTHDINDISKGEERVRISVVNEISSEKYPPSFSYIPQNVVFQNAHVDFALARIGDEDYCSDCFGDCLSAPVSCPCARETGGEYAYTYDGLVKKQFLDECISMNRNPEKHHHFYCKDCPLERPKNEANKRGACKGHLVRRFVKECWSKCGCNKQCGNRVVQRGITWNLQVFFTADGKGWGLRTLDELPRGAFVCEYVGEVLTNIELYERTVQNTDNARHTYPVLLDADWGSESVLRDEEALCLDATFYGNVARFINHRCYDANLVEIPVEIESPDHHYYHLAFFTTRKIEAFEELTWDYGIDFDDHEHPVKAFRCRCRSRLCRDQKRSKTPVAANKPEEILFLLEPILVTA</sequence>
<keyword evidence="4 11" id="KW-0808">Transferase</keyword>
<feature type="compositionally biased region" description="Basic and acidic residues" evidence="8">
    <location>
        <begin position="107"/>
        <end position="116"/>
    </location>
</feature>
<feature type="domain" description="SET" evidence="9">
    <location>
        <begin position="725"/>
        <end position="859"/>
    </location>
</feature>
<feature type="compositionally biased region" description="Basic and acidic residues" evidence="8">
    <location>
        <begin position="181"/>
        <end position="193"/>
    </location>
</feature>
<dbReference type="SMART" id="SM00317">
    <property type="entry name" value="SET"/>
    <property type="match status" value="1"/>
</dbReference>
<dbReference type="PANTHER" id="PTHR46450">
    <property type="entry name" value="INACTIVE HISTONE-LYSINE N-METHYLTRANSFERASE SUVR1-RELATED"/>
    <property type="match status" value="1"/>
</dbReference>
<evidence type="ECO:0000256" key="4">
    <source>
        <dbReference type="ARBA" id="ARBA00022679"/>
    </source>
</evidence>
<evidence type="ECO:0000256" key="7">
    <source>
        <dbReference type="ARBA" id="ARBA00023242"/>
    </source>
</evidence>
<accession>A0A199V074</accession>
<dbReference type="InterPro" id="IPR025776">
    <property type="entry name" value="SUVR4/1/2"/>
</dbReference>
<evidence type="ECO:0000256" key="1">
    <source>
        <dbReference type="ARBA" id="ARBA00004123"/>
    </source>
</evidence>
<evidence type="ECO:0000313" key="11">
    <source>
        <dbReference type="EMBL" id="OAY70398.1"/>
    </source>
</evidence>
<dbReference type="PANTHER" id="PTHR46450:SF24">
    <property type="entry name" value="HISTONE-LYSINE N-METHYLTRANSFERASE SUVR4"/>
    <property type="match status" value="1"/>
</dbReference>
<dbReference type="AlphaFoldDB" id="A0A199V074"/>
<dbReference type="EMBL" id="LSRQ01003932">
    <property type="protein sequence ID" value="OAY70398.1"/>
    <property type="molecule type" value="Genomic_DNA"/>
</dbReference>
<feature type="compositionally biased region" description="Basic and acidic residues" evidence="8">
    <location>
        <begin position="228"/>
        <end position="247"/>
    </location>
</feature>
<evidence type="ECO:0000259" key="9">
    <source>
        <dbReference type="PROSITE" id="PS50280"/>
    </source>
</evidence>
<dbReference type="Pfam" id="PF10440">
    <property type="entry name" value="WIYLD"/>
    <property type="match status" value="1"/>
</dbReference>
<dbReference type="Gene3D" id="2.170.270.10">
    <property type="entry name" value="SET domain"/>
    <property type="match status" value="1"/>
</dbReference>
<dbReference type="InterPro" id="IPR018848">
    <property type="entry name" value="WIYLD_domain"/>
</dbReference>
<dbReference type="Gene3D" id="1.10.8.850">
    <property type="entry name" value="Histone-lysine N methyltransferase , C-terminal domain-like"/>
    <property type="match status" value="1"/>
</dbReference>
<feature type="compositionally biased region" description="Basic and acidic residues" evidence="8">
    <location>
        <begin position="66"/>
        <end position="95"/>
    </location>
</feature>
<dbReference type="Proteomes" id="UP000092600">
    <property type="component" value="Unassembled WGS sequence"/>
</dbReference>
<keyword evidence="7" id="KW-0539">Nucleus</keyword>
<feature type="domain" description="Pre-SET" evidence="10">
    <location>
        <begin position="618"/>
        <end position="722"/>
    </location>
</feature>
<name>A0A199V074_ANACO</name>
<keyword evidence="5" id="KW-0479">Metal-binding</keyword>
<dbReference type="GO" id="GO:0008270">
    <property type="term" value="F:zinc ion binding"/>
    <property type="evidence" value="ECO:0007669"/>
    <property type="project" value="InterPro"/>
</dbReference>
<dbReference type="FunFam" id="2.170.270.10:FF:000046">
    <property type="entry name" value="SET-domain containing protein lysine methyltransferase family protein"/>
    <property type="match status" value="1"/>
</dbReference>
<evidence type="ECO:0000256" key="8">
    <source>
        <dbReference type="SAM" id="MobiDB-lite"/>
    </source>
</evidence>
<feature type="region of interest" description="Disordered" evidence="8">
    <location>
        <begin position="66"/>
        <end position="262"/>
    </location>
</feature>
<dbReference type="PROSITE" id="PS50280">
    <property type="entry name" value="SET"/>
    <property type="match status" value="1"/>
</dbReference>
<dbReference type="SUPFAM" id="SSF82199">
    <property type="entry name" value="SET domain"/>
    <property type="match status" value="1"/>
</dbReference>
<dbReference type="InterPro" id="IPR007728">
    <property type="entry name" value="Pre-SET_dom"/>
</dbReference>
<evidence type="ECO:0000313" key="12">
    <source>
        <dbReference type="Proteomes" id="UP000092600"/>
    </source>
</evidence>
<dbReference type="STRING" id="4615.A0A199V074"/>
<evidence type="ECO:0000256" key="6">
    <source>
        <dbReference type="ARBA" id="ARBA00022833"/>
    </source>
</evidence>
<dbReference type="PROSITE" id="PS51580">
    <property type="entry name" value="SAM_MT43_3"/>
    <property type="match status" value="1"/>
</dbReference>
<dbReference type="CDD" id="cd10538">
    <property type="entry name" value="SET_SETDB-like"/>
    <property type="match status" value="1"/>
</dbReference>
<comment type="subcellular location">
    <subcellularLocation>
        <location evidence="2">Chromosome</location>
    </subcellularLocation>
    <subcellularLocation>
        <location evidence="1">Nucleus</location>
    </subcellularLocation>
</comment>
<dbReference type="SMART" id="SM00468">
    <property type="entry name" value="PreSET"/>
    <property type="match status" value="1"/>
</dbReference>
<evidence type="ECO:0000256" key="3">
    <source>
        <dbReference type="ARBA" id="ARBA00022454"/>
    </source>
</evidence>
<feature type="compositionally biased region" description="Basic and acidic residues" evidence="8">
    <location>
        <begin position="126"/>
        <end position="152"/>
    </location>
</feature>
<comment type="caution">
    <text evidence="11">The sequence shown here is derived from an EMBL/GenBank/DDBJ whole genome shotgun (WGS) entry which is preliminary data.</text>
</comment>
<reference evidence="11 12" key="1">
    <citation type="journal article" date="2016" name="DNA Res.">
        <title>The draft genome of MD-2 pineapple using hybrid error correction of long reads.</title>
        <authorList>
            <person name="Redwan R.M."/>
            <person name="Saidin A."/>
            <person name="Kumar S.V."/>
        </authorList>
    </citation>
    <scope>NUCLEOTIDE SEQUENCE [LARGE SCALE GENOMIC DNA]</scope>
    <source>
        <strain evidence="12">cv. MD2</strain>
        <tissue evidence="11">Leaf</tissue>
    </source>
</reference>
<evidence type="ECO:0000256" key="5">
    <source>
        <dbReference type="ARBA" id="ARBA00022723"/>
    </source>
</evidence>
<dbReference type="GO" id="GO:0032259">
    <property type="term" value="P:methylation"/>
    <property type="evidence" value="ECO:0007669"/>
    <property type="project" value="UniProtKB-KW"/>
</dbReference>
<evidence type="ECO:0000256" key="2">
    <source>
        <dbReference type="ARBA" id="ARBA00004286"/>
    </source>
</evidence>
<evidence type="ECO:0000259" key="10">
    <source>
        <dbReference type="PROSITE" id="PS50867"/>
    </source>
</evidence>
<dbReference type="InterPro" id="IPR001214">
    <property type="entry name" value="SET_dom"/>
</dbReference>
<dbReference type="InterPro" id="IPR046341">
    <property type="entry name" value="SET_dom_sf"/>
</dbReference>
<keyword evidence="6" id="KW-0862">Zinc</keyword>
<proteinExistence type="predicted"/>
<dbReference type="Pfam" id="PF00856">
    <property type="entry name" value="SET"/>
    <property type="match status" value="1"/>
</dbReference>
<protein>
    <submittedName>
        <fullName evidence="11">Histone-lysine N-methyltransferase SUVR4</fullName>
    </submittedName>
</protein>
<gene>
    <name evidence="11" type="ORF">ACMD2_03774</name>
</gene>
<dbReference type="GO" id="GO:0005634">
    <property type="term" value="C:nucleus"/>
    <property type="evidence" value="ECO:0007669"/>
    <property type="project" value="UniProtKB-SubCell"/>
</dbReference>
<keyword evidence="3" id="KW-0158">Chromosome</keyword>